<evidence type="ECO:0000313" key="3">
    <source>
        <dbReference type="EMBL" id="KST67698.1"/>
    </source>
</evidence>
<comment type="caution">
    <text evidence="3">The sequence shown here is derived from an EMBL/GenBank/DDBJ whole genome shotgun (WGS) entry which is preliminary data.</text>
</comment>
<accession>A0A0V7ZTJ9</accession>
<keyword evidence="4" id="KW-1185">Reference proteome</keyword>
<feature type="compositionally biased region" description="Polar residues" evidence="1">
    <location>
        <begin position="670"/>
        <end position="681"/>
    </location>
</feature>
<feature type="domain" description="eCIS core" evidence="2">
    <location>
        <begin position="257"/>
        <end position="330"/>
    </location>
</feature>
<dbReference type="EMBL" id="LMTZ01000085">
    <property type="protein sequence ID" value="KST67698.1"/>
    <property type="molecule type" value="Genomic_DNA"/>
</dbReference>
<dbReference type="Pfam" id="PF13699">
    <property type="entry name" value="eCIS_core"/>
    <property type="match status" value="1"/>
</dbReference>
<name>A0A0V7ZTJ9_9CYAN</name>
<dbReference type="AlphaFoldDB" id="A0A0V7ZTJ9"/>
<organism evidence="3 4">
    <name type="scientific">Mastigocoleus testarum BC008</name>
    <dbReference type="NCBI Taxonomy" id="371196"/>
    <lineage>
        <taxon>Bacteria</taxon>
        <taxon>Bacillati</taxon>
        <taxon>Cyanobacteriota</taxon>
        <taxon>Cyanophyceae</taxon>
        <taxon>Nostocales</taxon>
        <taxon>Hapalosiphonaceae</taxon>
        <taxon>Mastigocoleus</taxon>
    </lineage>
</organism>
<protein>
    <recommendedName>
        <fullName evidence="2">eCIS core domain-containing protein</fullName>
    </recommendedName>
</protein>
<feature type="compositionally biased region" description="Basic and acidic residues" evidence="1">
    <location>
        <begin position="111"/>
        <end position="142"/>
    </location>
</feature>
<evidence type="ECO:0000259" key="2">
    <source>
        <dbReference type="Pfam" id="PF13699"/>
    </source>
</evidence>
<reference evidence="3 4" key="1">
    <citation type="journal article" date="2015" name="Genome Announc.">
        <title>Draft Genome of the Euendolithic (true boring) Cyanobacterium Mastigocoleus testarum strain BC008.</title>
        <authorList>
            <person name="Guida B.S."/>
            <person name="Garcia-Pichel F."/>
        </authorList>
    </citation>
    <scope>NUCLEOTIDE SEQUENCE [LARGE SCALE GENOMIC DNA]</scope>
    <source>
        <strain evidence="3 4">BC008</strain>
    </source>
</reference>
<dbReference type="Proteomes" id="UP000053372">
    <property type="component" value="Unassembled WGS sequence"/>
</dbReference>
<dbReference type="OrthoDB" id="292792at2"/>
<feature type="region of interest" description="Disordered" evidence="1">
    <location>
        <begin position="326"/>
        <end position="499"/>
    </location>
</feature>
<feature type="region of interest" description="Disordered" evidence="1">
    <location>
        <begin position="522"/>
        <end position="709"/>
    </location>
</feature>
<dbReference type="RefSeq" id="WP_058183616.1">
    <property type="nucleotide sequence ID" value="NZ_LMTZ01000085.1"/>
</dbReference>
<feature type="compositionally biased region" description="Low complexity" evidence="1">
    <location>
        <begin position="563"/>
        <end position="572"/>
    </location>
</feature>
<feature type="compositionally biased region" description="Basic and acidic residues" evidence="1">
    <location>
        <begin position="66"/>
        <end position="81"/>
    </location>
</feature>
<evidence type="ECO:0000313" key="4">
    <source>
        <dbReference type="Proteomes" id="UP000053372"/>
    </source>
</evidence>
<feature type="compositionally biased region" description="Polar residues" evidence="1">
    <location>
        <begin position="644"/>
        <end position="654"/>
    </location>
</feature>
<evidence type="ECO:0000256" key="1">
    <source>
        <dbReference type="SAM" id="MobiDB-lite"/>
    </source>
</evidence>
<feature type="region of interest" description="Disordered" evidence="1">
    <location>
        <begin position="49"/>
        <end position="82"/>
    </location>
</feature>
<feature type="compositionally biased region" description="Polar residues" evidence="1">
    <location>
        <begin position="425"/>
        <end position="487"/>
    </location>
</feature>
<gene>
    <name evidence="3" type="ORF">BC008_43875</name>
</gene>
<sequence>MNKIHIYLPATLRLTTTELLYLRKNISSGGSKNVGGEFIRRKSSGWGKQASVKSSTAKEQNWWEAQQKKKATDKEKWLEKKRNYKPQPVIPYAYLQEQQASQNPEESLPIQEREPNINLKSDESAIASKEDTEEKVNLKSESETVSPDLDSEDSQEELEKKSIQTKLTVGKPGDKYELQADATAASIMAMSDETLQRQMSDETEQSQGKDLTPNPSPLLERGEKQELGIQRKGKGENSKVAPSLESRLESSKGGGSPLPSNVSGFMEPRFGADFSDVRVHNDSRAIQMNKELGAQAFTHGNDIYYSGGKSPGNDELTAHELTHTIQQKGKVRLQRSPTAKQVEKDPQAVSANKEIIQLSGEKAPQEFIQAKQTGDNNSSIASPNISSPNIAVSNKDKTQTFGNEPHTEQLRAKQIDLGSGEAKVQNDSQVGNTSQATNQSQTPTEATTSKATSNAQTNTQNLTQASNSPGANTSMGIASGDKSTAPGTQKAAAISADSPGEILEELKNTRPTQVVGAYAQAQSASTQAFEHQKQQLQESIPQIPIPTGLPASESPQPQKAAEKVASQAAASKEIPEPQLRATKPTPKGLSNSGTKHNIPVPESPPAPPITATHLASQKAEGAQKGESDPALSKSAQNALAGIHLNSSRISTHAPQSPHVDMSGEADPSQMDLTTAQSTQQVRGGKNQAAQGIDRDFGESRISPQASNGVIKANKELSAIGGVGGKGGANPLLPGEVAGSLDQSLTPYLREKIGPEQEKYQVGKN</sequence>
<feature type="compositionally biased region" description="Low complexity" evidence="1">
    <location>
        <begin position="376"/>
        <end position="391"/>
    </location>
</feature>
<feature type="region of interest" description="Disordered" evidence="1">
    <location>
        <begin position="98"/>
        <end position="269"/>
    </location>
</feature>
<proteinExistence type="predicted"/>
<dbReference type="InterPro" id="IPR025295">
    <property type="entry name" value="eCIS_core_dom"/>
</dbReference>
<feature type="compositionally biased region" description="Basic and acidic residues" evidence="1">
    <location>
        <begin position="405"/>
        <end position="414"/>
    </location>
</feature>